<organism evidence="2">
    <name type="scientific">Fagus sylvatica</name>
    <name type="common">Beechnut</name>
    <dbReference type="NCBI Taxonomy" id="28930"/>
    <lineage>
        <taxon>Eukaryota</taxon>
        <taxon>Viridiplantae</taxon>
        <taxon>Streptophyta</taxon>
        <taxon>Embryophyta</taxon>
        <taxon>Tracheophyta</taxon>
        <taxon>Spermatophyta</taxon>
        <taxon>Magnoliopsida</taxon>
        <taxon>eudicotyledons</taxon>
        <taxon>Gunneridae</taxon>
        <taxon>Pentapetalae</taxon>
        <taxon>rosids</taxon>
        <taxon>fabids</taxon>
        <taxon>Fagales</taxon>
        <taxon>Fagaceae</taxon>
        <taxon>Fagus</taxon>
    </lineage>
</organism>
<name>A0A2N9HRB5_FAGSY</name>
<evidence type="ECO:0000256" key="1">
    <source>
        <dbReference type="SAM" id="MobiDB-lite"/>
    </source>
</evidence>
<evidence type="ECO:0000313" key="2">
    <source>
        <dbReference type="EMBL" id="SPD14568.1"/>
    </source>
</evidence>
<dbReference type="EMBL" id="OIVN01003957">
    <property type="protein sequence ID" value="SPD14568.1"/>
    <property type="molecule type" value="Genomic_DNA"/>
</dbReference>
<feature type="compositionally biased region" description="Polar residues" evidence="1">
    <location>
        <begin position="21"/>
        <end position="30"/>
    </location>
</feature>
<proteinExistence type="predicted"/>
<sequence>MASLALPSTQELTRRLKNSRSRTISCSPQMAPSLAPKQRQPLLPQAALIWWLCRWVCCGADLVGLMALQMGGWGVGFGCCHVELWMGCEVNVSYLALLRFPRYQS</sequence>
<protein>
    <submittedName>
        <fullName evidence="2">Uncharacterized protein</fullName>
    </submittedName>
</protein>
<reference evidence="2" key="1">
    <citation type="submission" date="2018-02" db="EMBL/GenBank/DDBJ databases">
        <authorList>
            <person name="Cohen D.B."/>
            <person name="Kent A.D."/>
        </authorList>
    </citation>
    <scope>NUCLEOTIDE SEQUENCE</scope>
</reference>
<feature type="region of interest" description="Disordered" evidence="1">
    <location>
        <begin position="15"/>
        <end position="38"/>
    </location>
</feature>
<accession>A0A2N9HRB5</accession>
<gene>
    <name evidence="2" type="ORF">FSB_LOCUS42450</name>
</gene>
<dbReference type="AlphaFoldDB" id="A0A2N9HRB5"/>